<evidence type="ECO:0000313" key="2">
    <source>
        <dbReference type="Proteomes" id="UP000325122"/>
    </source>
</evidence>
<reference evidence="1 2" key="1">
    <citation type="submission" date="2019-09" db="EMBL/GenBank/DDBJ databases">
        <authorList>
            <person name="Kevbrin V."/>
            <person name="Grouzdev D.S."/>
        </authorList>
    </citation>
    <scope>NUCLEOTIDE SEQUENCE [LARGE SCALE GENOMIC DNA]</scope>
    <source>
        <strain evidence="1 2">G-192</strain>
    </source>
</reference>
<dbReference type="AlphaFoldDB" id="A0A5M6ZJJ0"/>
<dbReference type="EMBL" id="VWOJ01000003">
    <property type="protein sequence ID" value="KAA5802401.1"/>
    <property type="molecule type" value="Genomic_DNA"/>
</dbReference>
<sequence length="301" mass="34619">MFQEVWAAELQIGHLSRLMDHIFIFEATKTFAGRDKFMYFKNYRSQMQCGLGKTTYVEVDDLPDVEQTAYIGSAGRPAPENRWPLERAMRNAARRVIGHLPDDCVVYILDIDEVLAEPVFETVDARIEDKQVIAFSLFDYRASIASSGFVKQPFTGGYAARASTCKRNDIHFMRRFIIKDGKTVPSNFRLALEPHEKHRPIHDFIEPDLNKLVIEEAGWHLSSMHGGYRQYLESKVQNFAHSESWTKPGLVDAREDQYAALKAFVLAQKTRYDYEDIDNNIPGFIRSYAQEFPILLQLNPG</sequence>
<accession>A0A5M6ZJJ0</accession>
<organism evidence="1 2">
    <name type="scientific">Alkalicaulis satelles</name>
    <dbReference type="NCBI Taxonomy" id="2609175"/>
    <lineage>
        <taxon>Bacteria</taxon>
        <taxon>Pseudomonadati</taxon>
        <taxon>Pseudomonadota</taxon>
        <taxon>Alphaproteobacteria</taxon>
        <taxon>Maricaulales</taxon>
        <taxon>Maricaulaceae</taxon>
        <taxon>Alkalicaulis</taxon>
    </lineage>
</organism>
<keyword evidence="2" id="KW-1185">Reference proteome</keyword>
<evidence type="ECO:0000313" key="1">
    <source>
        <dbReference type="EMBL" id="KAA5802401.1"/>
    </source>
</evidence>
<comment type="caution">
    <text evidence="1">The sequence shown here is derived from an EMBL/GenBank/DDBJ whole genome shotgun (WGS) entry which is preliminary data.</text>
</comment>
<evidence type="ECO:0008006" key="3">
    <source>
        <dbReference type="Google" id="ProtNLM"/>
    </source>
</evidence>
<dbReference type="RefSeq" id="WP_150023651.1">
    <property type="nucleotide sequence ID" value="NZ_VWOJ01000003.1"/>
</dbReference>
<proteinExistence type="predicted"/>
<name>A0A5M6ZJJ0_9PROT</name>
<protein>
    <recommendedName>
        <fullName evidence="3">Glycosyl transferase family 17</fullName>
    </recommendedName>
</protein>
<dbReference type="Proteomes" id="UP000325122">
    <property type="component" value="Unassembled WGS sequence"/>
</dbReference>
<gene>
    <name evidence="1" type="ORF">F1654_11305</name>
</gene>